<reference evidence="2 3" key="1">
    <citation type="submission" date="2018-03" db="EMBL/GenBank/DDBJ databases">
        <title>Whole genome analyses suggest that Burkholderia sensu lato contains two further novel genera in the rhizoxinica-symbiotica group Mycetohabitans gen. nov., and Trinickia gen. nov.: implications for the evolution of diazotrophy and nodulation in the Burkholderiaceae.</title>
        <authorList>
            <person name="Estrada De Los Santos P."/>
            <person name="Palmer M."/>
            <person name="Chavez-Ramirez B."/>
            <person name="Steenkamp E.T."/>
            <person name="Hirsch A.M."/>
            <person name="Manyaka P."/>
            <person name="Maluk M."/>
            <person name="Lafos M."/>
            <person name="Crook M."/>
            <person name="Gross E."/>
            <person name="Simon M.F."/>
            <person name="Bueno Dos Reis Junior F."/>
            <person name="Poole P.S."/>
            <person name="Venter S.N."/>
            <person name="James E.K."/>
        </authorList>
    </citation>
    <scope>NUCLEOTIDE SEQUENCE [LARGE SCALE GENOMIC DNA]</scope>
    <source>
        <strain evidence="2 3">JPY-366</strain>
    </source>
</reference>
<feature type="chain" id="PRO_5015698445" evidence="1">
    <location>
        <begin position="20"/>
        <end position="135"/>
    </location>
</feature>
<keyword evidence="2" id="KW-0808">Transferase</keyword>
<sequence length="135" mass="13998">MSIKKITITFASAAVLAFAGLAQLPGGGMIVASARAATPSKLGDLAPFRKIASDSATLVDKGDLAGAKTRIKDLETSWDDAEPSLKPRAAADWHAVDKAIDRALAALRAAKPEQASCKQALTELLATIDRASGKQ</sequence>
<gene>
    <name evidence="2" type="ORF">C9I57_03375</name>
</gene>
<dbReference type="EMBL" id="PYUC01000001">
    <property type="protein sequence ID" value="PTB22797.1"/>
    <property type="molecule type" value="Genomic_DNA"/>
</dbReference>
<dbReference type="AlphaFoldDB" id="A0A2T3Y238"/>
<evidence type="ECO:0000313" key="3">
    <source>
        <dbReference type="Proteomes" id="UP000240638"/>
    </source>
</evidence>
<name>A0A2T3Y238_9BURK</name>
<keyword evidence="2" id="KW-0418">Kinase</keyword>
<evidence type="ECO:0000256" key="1">
    <source>
        <dbReference type="SAM" id="SignalP"/>
    </source>
</evidence>
<keyword evidence="1" id="KW-0732">Signal</keyword>
<organism evidence="2 3">
    <name type="scientific">Trinickia symbiotica</name>
    <dbReference type="NCBI Taxonomy" id="863227"/>
    <lineage>
        <taxon>Bacteria</taxon>
        <taxon>Pseudomonadati</taxon>
        <taxon>Pseudomonadota</taxon>
        <taxon>Betaproteobacteria</taxon>
        <taxon>Burkholderiales</taxon>
        <taxon>Burkholderiaceae</taxon>
        <taxon>Trinickia</taxon>
    </lineage>
</organism>
<dbReference type="GO" id="GO:0016301">
    <property type="term" value="F:kinase activity"/>
    <property type="evidence" value="ECO:0007669"/>
    <property type="project" value="UniProtKB-KW"/>
</dbReference>
<feature type="signal peptide" evidence="1">
    <location>
        <begin position="1"/>
        <end position="19"/>
    </location>
</feature>
<comment type="caution">
    <text evidence="2">The sequence shown here is derived from an EMBL/GenBank/DDBJ whole genome shotgun (WGS) entry which is preliminary data.</text>
</comment>
<accession>A0A2T3Y238</accession>
<evidence type="ECO:0000313" key="2">
    <source>
        <dbReference type="EMBL" id="PTB22797.1"/>
    </source>
</evidence>
<protein>
    <submittedName>
        <fullName evidence="2">Histidine kinase</fullName>
    </submittedName>
</protein>
<dbReference type="RefSeq" id="WP_107149184.1">
    <property type="nucleotide sequence ID" value="NZ_PYUC01000001.1"/>
</dbReference>
<proteinExistence type="predicted"/>
<dbReference type="Proteomes" id="UP000240638">
    <property type="component" value="Unassembled WGS sequence"/>
</dbReference>